<evidence type="ECO:0000313" key="4">
    <source>
        <dbReference type="Proteomes" id="UP001178507"/>
    </source>
</evidence>
<name>A0AA36I1P4_9DINO</name>
<feature type="compositionally biased region" description="Pro residues" evidence="1">
    <location>
        <begin position="332"/>
        <end position="353"/>
    </location>
</feature>
<dbReference type="Proteomes" id="UP001178507">
    <property type="component" value="Unassembled WGS sequence"/>
</dbReference>
<feature type="region of interest" description="Disordered" evidence="1">
    <location>
        <begin position="320"/>
        <end position="361"/>
    </location>
</feature>
<organism evidence="3 4">
    <name type="scientific">Effrenium voratum</name>
    <dbReference type="NCBI Taxonomy" id="2562239"/>
    <lineage>
        <taxon>Eukaryota</taxon>
        <taxon>Sar</taxon>
        <taxon>Alveolata</taxon>
        <taxon>Dinophyceae</taxon>
        <taxon>Suessiales</taxon>
        <taxon>Symbiodiniaceae</taxon>
        <taxon>Effrenium</taxon>
    </lineage>
</organism>
<proteinExistence type="predicted"/>
<feature type="region of interest" description="Disordered" evidence="1">
    <location>
        <begin position="73"/>
        <end position="103"/>
    </location>
</feature>
<sequence>MAGWHKDSVRIVRSPSAPPASRFQWPQCSNMAAGVFPAPTVTWAPGPVGPVGPVVPILPLQLAQSNGHDVSELSSSLASLPRPSRLDVAPETRPARSLLPPPSRGCGAVGAAWPLQANGQRLESFKPARSEASSATLAQSQGDPERYLRQIQAVGKVHQQQLEILQRHLALMQKVCAGQAQPSFTREFELLKQRQLQLLKDVEGQLREISEATFAAEVPSPAPSPVPRVRPIHPAPVPSPVRSARHPKPGPSAPPLPSDFRVLVGNATGLLGREVMRVLGGLGQVSPWQGGLQQLQDFRPQAVLLLEAEAALEACEALEANDGHGPNEPNGPNGPGPGPNGPGGPGPNRPGGPGPNGSGPWVVAVSSATVFDGLQAPYGVDAEPRPVTQLGLQCLDLEQRVLNLRRSAVLRVPSLYGPVHALGESPITRLLEDLQHGRREFDDGQPWYPTWAGDVASVLRFLLQSLVAGDLRGIYHWQGPDRLTEFQMAKQLAEVASLKLPILPRQPKCLRDRSLDCSRLARSFTMSTPFAEGVKSLRLTPPTPPGSLQWARSEQHV</sequence>
<dbReference type="GO" id="GO:0048270">
    <property type="term" value="F:methionine adenosyltransferase regulator activity"/>
    <property type="evidence" value="ECO:0007669"/>
    <property type="project" value="TreeGrafter"/>
</dbReference>
<dbReference type="Gene3D" id="3.40.50.720">
    <property type="entry name" value="NAD(P)-binding Rossmann-like Domain"/>
    <property type="match status" value="1"/>
</dbReference>
<feature type="compositionally biased region" description="Low complexity" evidence="1">
    <location>
        <begin position="73"/>
        <end position="83"/>
    </location>
</feature>
<feature type="compositionally biased region" description="Pro residues" evidence="1">
    <location>
        <begin position="220"/>
        <end position="239"/>
    </location>
</feature>
<keyword evidence="4" id="KW-1185">Reference proteome</keyword>
<comment type="caution">
    <text evidence="3">The sequence shown here is derived from an EMBL/GenBank/DDBJ whole genome shotgun (WGS) entry which is preliminary data.</text>
</comment>
<dbReference type="SUPFAM" id="SSF51735">
    <property type="entry name" value="NAD(P)-binding Rossmann-fold domains"/>
    <property type="match status" value="1"/>
</dbReference>
<dbReference type="InterPro" id="IPR005913">
    <property type="entry name" value="dTDP_dehydrorham_reduct"/>
</dbReference>
<dbReference type="EMBL" id="CAUJNA010000614">
    <property type="protein sequence ID" value="CAJ1379295.1"/>
    <property type="molecule type" value="Genomic_DNA"/>
</dbReference>
<dbReference type="GO" id="GO:0006556">
    <property type="term" value="P:S-adenosylmethionine biosynthetic process"/>
    <property type="evidence" value="ECO:0007669"/>
    <property type="project" value="TreeGrafter"/>
</dbReference>
<feature type="compositionally biased region" description="Basic and acidic residues" evidence="1">
    <location>
        <begin position="84"/>
        <end position="94"/>
    </location>
</feature>
<dbReference type="PANTHER" id="PTHR10491">
    <property type="entry name" value="DTDP-4-DEHYDRORHAMNOSE REDUCTASE"/>
    <property type="match status" value="1"/>
</dbReference>
<dbReference type="GO" id="GO:0048269">
    <property type="term" value="C:methionine adenosyltransferase complex"/>
    <property type="evidence" value="ECO:0007669"/>
    <property type="project" value="TreeGrafter"/>
</dbReference>
<dbReference type="Pfam" id="PF04321">
    <property type="entry name" value="RmlD_sub_bind"/>
    <property type="match status" value="1"/>
</dbReference>
<feature type="region of interest" description="Disordered" evidence="1">
    <location>
        <begin position="217"/>
        <end position="259"/>
    </location>
</feature>
<dbReference type="InterPro" id="IPR036291">
    <property type="entry name" value="NAD(P)-bd_dom_sf"/>
</dbReference>
<evidence type="ECO:0000313" key="3">
    <source>
        <dbReference type="EMBL" id="CAJ1379295.1"/>
    </source>
</evidence>
<feature type="region of interest" description="Disordered" evidence="1">
    <location>
        <begin position="537"/>
        <end position="557"/>
    </location>
</feature>
<protein>
    <recommendedName>
        <fullName evidence="2">RmlD-like substrate binding domain-containing protein</fullName>
    </recommendedName>
</protein>
<reference evidence="3" key="1">
    <citation type="submission" date="2023-08" db="EMBL/GenBank/DDBJ databases">
        <authorList>
            <person name="Chen Y."/>
            <person name="Shah S."/>
            <person name="Dougan E. K."/>
            <person name="Thang M."/>
            <person name="Chan C."/>
        </authorList>
    </citation>
    <scope>NUCLEOTIDE SEQUENCE</scope>
</reference>
<dbReference type="PANTHER" id="PTHR10491:SF4">
    <property type="entry name" value="METHIONINE ADENOSYLTRANSFERASE 2 SUBUNIT BETA"/>
    <property type="match status" value="1"/>
</dbReference>
<feature type="compositionally biased region" description="Low complexity" evidence="1">
    <location>
        <begin position="320"/>
        <end position="331"/>
    </location>
</feature>
<evidence type="ECO:0000259" key="2">
    <source>
        <dbReference type="Pfam" id="PF04321"/>
    </source>
</evidence>
<feature type="domain" description="RmlD-like substrate binding" evidence="2">
    <location>
        <begin position="359"/>
        <end position="498"/>
    </location>
</feature>
<evidence type="ECO:0000256" key="1">
    <source>
        <dbReference type="SAM" id="MobiDB-lite"/>
    </source>
</evidence>
<dbReference type="AlphaFoldDB" id="A0AA36I1P4"/>
<gene>
    <name evidence="3" type="ORF">EVOR1521_LOCUS7575</name>
</gene>
<dbReference type="InterPro" id="IPR029903">
    <property type="entry name" value="RmlD-like-bd"/>
</dbReference>
<accession>A0AA36I1P4</accession>